<evidence type="ECO:0000256" key="1">
    <source>
        <dbReference type="ARBA" id="ARBA00004571"/>
    </source>
</evidence>
<dbReference type="KEGG" id="smag:AN936_18545"/>
<dbReference type="SUPFAM" id="SSF56935">
    <property type="entry name" value="Porins"/>
    <property type="match status" value="1"/>
</dbReference>
<sequence>MHIAVYRASLSALAIAAASPAFAQANPDLATTDEAGDTIVVTASRSGEGVRVDQLGSSVTVLDAKTIENRQTRVLSDVLRDVPGVAVSRLGAIGGQTQLRIRGTEGNHVLTLIDGIEVSDPFNGEYDFGTLIASPAARIEVLRGQQSSLYGSDAIGGVVHYITLTGAEAPGISARAEGGSFETFSGDVRVAGVSGDLDYAVSGTYLHTGGSPTARFGTRDIGSDNVGVSGKLIWSPSESLKLTGVARYGYTDADSNNSEFDGTSPRYGFIVDSPGTYFTSQSFHGLLRAEFTALDGRWTNALTGQVTDTVRKSYSAFGRDGGSEGRRYKGSFESSLRFGTDTVVHRLTAAVDVEREEFRNTTPSPFVFQGKRDTDNVGFVGQYELLAGDAFALGASVRHDENDRFDDATTFRIQSSYKLPTGTRIRGAYGTGVKNPGYYELYGYSDGVFIGNPDLRPEKSKGWEAGIEQTIDDNQATIGVTYFDNKLKGEIYTTYPAPDFTATPANRTTTSKQRGVEVFASARPIPQIELDLAYTWLKARENGAVEVRRPKHVASFNATIFSKDERFSTTLTLRYNGRQTDVAFLDPIFFAPTTVSLKEYVLVNLNANYKLTDAISVFARVENLADEDYEEVFSYRTQGRAAYGGVRVSF</sequence>
<dbReference type="Gene3D" id="2.40.170.20">
    <property type="entry name" value="TonB-dependent receptor, beta-barrel domain"/>
    <property type="match status" value="1"/>
</dbReference>
<dbReference type="PROSITE" id="PS52016">
    <property type="entry name" value="TONB_DEPENDENT_REC_3"/>
    <property type="match status" value="1"/>
</dbReference>
<evidence type="ECO:0000259" key="15">
    <source>
        <dbReference type="Pfam" id="PF07715"/>
    </source>
</evidence>
<evidence type="ECO:0000256" key="2">
    <source>
        <dbReference type="ARBA" id="ARBA00022448"/>
    </source>
</evidence>
<evidence type="ECO:0000256" key="9">
    <source>
        <dbReference type="ARBA" id="ARBA00023237"/>
    </source>
</evidence>
<keyword evidence="3 10" id="KW-1134">Transmembrane beta strand</keyword>
<name>A0A0N9VD09_SPHMC</name>
<evidence type="ECO:0000256" key="6">
    <source>
        <dbReference type="ARBA" id="ARBA00023077"/>
    </source>
</evidence>
<feature type="domain" description="TonB-dependent receptor plug" evidence="15">
    <location>
        <begin position="54"/>
        <end position="158"/>
    </location>
</feature>
<accession>A0A0N9VD09</accession>
<keyword evidence="4 10" id="KW-0812">Transmembrane</keyword>
<dbReference type="PANTHER" id="PTHR30069">
    <property type="entry name" value="TONB-DEPENDENT OUTER MEMBRANE RECEPTOR"/>
    <property type="match status" value="1"/>
</dbReference>
<dbReference type="AlphaFoldDB" id="A0A0N9VD09"/>
<evidence type="ECO:0000256" key="4">
    <source>
        <dbReference type="ARBA" id="ARBA00022692"/>
    </source>
</evidence>
<dbReference type="RefSeq" id="WP_054589338.1">
    <property type="nucleotide sequence ID" value="NZ_CP012700.1"/>
</dbReference>
<dbReference type="OrthoDB" id="9796221at2"/>
<dbReference type="CDD" id="cd01347">
    <property type="entry name" value="ligand_gated_channel"/>
    <property type="match status" value="1"/>
</dbReference>
<dbReference type="GO" id="GO:0009279">
    <property type="term" value="C:cell outer membrane"/>
    <property type="evidence" value="ECO:0007669"/>
    <property type="project" value="UniProtKB-SubCell"/>
</dbReference>
<dbReference type="InterPro" id="IPR039426">
    <property type="entry name" value="TonB-dep_rcpt-like"/>
</dbReference>
<evidence type="ECO:0000256" key="7">
    <source>
        <dbReference type="ARBA" id="ARBA00023136"/>
    </source>
</evidence>
<keyword evidence="6 11" id="KW-0798">TonB box</keyword>
<keyword evidence="7 10" id="KW-0472">Membrane</keyword>
<evidence type="ECO:0000256" key="10">
    <source>
        <dbReference type="PROSITE-ProRule" id="PRU01360"/>
    </source>
</evidence>
<keyword evidence="5 13" id="KW-0732">Signal</keyword>
<keyword evidence="9 10" id="KW-0998">Cell outer membrane</keyword>
<dbReference type="PATRIC" id="fig|33050.5.peg.3849"/>
<evidence type="ECO:0000256" key="12">
    <source>
        <dbReference type="RuleBase" id="RU003357"/>
    </source>
</evidence>
<dbReference type="InterPro" id="IPR000531">
    <property type="entry name" value="Beta-barrel_TonB"/>
</dbReference>
<feature type="domain" description="TonB-dependent receptor-like beta-barrel" evidence="14">
    <location>
        <begin position="288"/>
        <end position="624"/>
    </location>
</feature>
<dbReference type="InterPro" id="IPR010916">
    <property type="entry name" value="TonB_box_CS"/>
</dbReference>
<dbReference type="Pfam" id="PF07715">
    <property type="entry name" value="Plug"/>
    <property type="match status" value="1"/>
</dbReference>
<protein>
    <submittedName>
        <fullName evidence="16">TonB-dependent receptor</fullName>
    </submittedName>
</protein>
<dbReference type="InterPro" id="IPR012910">
    <property type="entry name" value="Plug_dom"/>
</dbReference>
<keyword evidence="2 10" id="KW-0813">Transport</keyword>
<dbReference type="Proteomes" id="UP000058074">
    <property type="component" value="Chromosome"/>
</dbReference>
<dbReference type="Pfam" id="PF00593">
    <property type="entry name" value="TonB_dep_Rec_b-barrel"/>
    <property type="match status" value="1"/>
</dbReference>
<evidence type="ECO:0000256" key="8">
    <source>
        <dbReference type="ARBA" id="ARBA00023170"/>
    </source>
</evidence>
<evidence type="ECO:0000256" key="5">
    <source>
        <dbReference type="ARBA" id="ARBA00022729"/>
    </source>
</evidence>
<dbReference type="EMBL" id="CP012700">
    <property type="protein sequence ID" value="ALH82276.1"/>
    <property type="molecule type" value="Genomic_DNA"/>
</dbReference>
<dbReference type="PANTHER" id="PTHR30069:SF29">
    <property type="entry name" value="HEMOGLOBIN AND HEMOGLOBIN-HAPTOGLOBIN-BINDING PROTEIN 1-RELATED"/>
    <property type="match status" value="1"/>
</dbReference>
<evidence type="ECO:0000256" key="13">
    <source>
        <dbReference type="SAM" id="SignalP"/>
    </source>
</evidence>
<evidence type="ECO:0000259" key="14">
    <source>
        <dbReference type="Pfam" id="PF00593"/>
    </source>
</evidence>
<dbReference type="InterPro" id="IPR036942">
    <property type="entry name" value="Beta-barrel_TonB_sf"/>
</dbReference>
<dbReference type="InterPro" id="IPR037066">
    <property type="entry name" value="Plug_dom_sf"/>
</dbReference>
<reference evidence="16 17" key="1">
    <citation type="journal article" date="2015" name="Genome Announc.">
        <title>Complete Genome Sequence of Polypropylene Glycol- and Polyethylene Glycol-Degrading Sphingopyxis macrogoltabida Strain EY-1.</title>
        <authorList>
            <person name="Ohtsubo Y."/>
            <person name="Nagata Y."/>
            <person name="Numata M."/>
            <person name="Tsuchikane K."/>
            <person name="Hosoyama A."/>
            <person name="Yamazoe A."/>
            <person name="Tsuda M."/>
            <person name="Fujita N."/>
            <person name="Kawai F."/>
        </authorList>
    </citation>
    <scope>NUCLEOTIDE SEQUENCE [LARGE SCALE GENOMIC DNA]</scope>
    <source>
        <strain evidence="16 17">EY-1</strain>
    </source>
</reference>
<dbReference type="Gene3D" id="2.170.130.10">
    <property type="entry name" value="TonB-dependent receptor, plug domain"/>
    <property type="match status" value="1"/>
</dbReference>
<gene>
    <name evidence="16" type="ORF">AN936_18545</name>
</gene>
<feature type="chain" id="PRO_5006039390" evidence="13">
    <location>
        <begin position="24"/>
        <end position="650"/>
    </location>
</feature>
<evidence type="ECO:0000313" key="16">
    <source>
        <dbReference type="EMBL" id="ALH82276.1"/>
    </source>
</evidence>
<dbReference type="PROSITE" id="PS00430">
    <property type="entry name" value="TONB_DEPENDENT_REC_1"/>
    <property type="match status" value="1"/>
</dbReference>
<proteinExistence type="inferred from homology"/>
<dbReference type="GO" id="GO:0044718">
    <property type="term" value="P:siderophore transmembrane transport"/>
    <property type="evidence" value="ECO:0007669"/>
    <property type="project" value="TreeGrafter"/>
</dbReference>
<evidence type="ECO:0000256" key="11">
    <source>
        <dbReference type="PROSITE-ProRule" id="PRU10143"/>
    </source>
</evidence>
<organism evidence="16 17">
    <name type="scientific">Sphingopyxis macrogoltabida</name>
    <name type="common">Sphingomonas macrogoltabidus</name>
    <dbReference type="NCBI Taxonomy" id="33050"/>
    <lineage>
        <taxon>Bacteria</taxon>
        <taxon>Pseudomonadati</taxon>
        <taxon>Pseudomonadota</taxon>
        <taxon>Alphaproteobacteria</taxon>
        <taxon>Sphingomonadales</taxon>
        <taxon>Sphingomonadaceae</taxon>
        <taxon>Sphingopyxis</taxon>
    </lineage>
</organism>
<comment type="similarity">
    <text evidence="10 12">Belongs to the TonB-dependent receptor family.</text>
</comment>
<evidence type="ECO:0000313" key="17">
    <source>
        <dbReference type="Proteomes" id="UP000058074"/>
    </source>
</evidence>
<evidence type="ECO:0000256" key="3">
    <source>
        <dbReference type="ARBA" id="ARBA00022452"/>
    </source>
</evidence>
<feature type="short sequence motif" description="TonB box" evidence="11">
    <location>
        <begin position="38"/>
        <end position="44"/>
    </location>
</feature>
<dbReference type="GO" id="GO:0015344">
    <property type="term" value="F:siderophore uptake transmembrane transporter activity"/>
    <property type="evidence" value="ECO:0007669"/>
    <property type="project" value="TreeGrafter"/>
</dbReference>
<feature type="signal peptide" evidence="13">
    <location>
        <begin position="1"/>
        <end position="23"/>
    </location>
</feature>
<comment type="subcellular location">
    <subcellularLocation>
        <location evidence="1 10">Cell outer membrane</location>
        <topology evidence="1 10">Multi-pass membrane protein</topology>
    </subcellularLocation>
</comment>
<keyword evidence="8 16" id="KW-0675">Receptor</keyword>